<evidence type="ECO:0008006" key="2">
    <source>
        <dbReference type="Google" id="ProtNLM"/>
    </source>
</evidence>
<dbReference type="EMBL" id="GECU01007113">
    <property type="protein sequence ID" value="JAT00594.1"/>
    <property type="molecule type" value="Transcribed_RNA"/>
</dbReference>
<name>A0A1B6JP02_9HEMI</name>
<dbReference type="AlphaFoldDB" id="A0A1B6JP02"/>
<evidence type="ECO:0000313" key="1">
    <source>
        <dbReference type="EMBL" id="JAT00594.1"/>
    </source>
</evidence>
<sequence>MSVLINVRLSLVADQVNKHNSTTNQCQQQIFCCKPFSEHEISGIIDSFKSKLSSGYDEIPMTEIKGAKSLLCKVLVPLGNSSLVSGIFFKKLKLSKILPLNKKGKERDMKNYRPISLCPVISKIDEKAMCIRLLV</sequence>
<reference evidence="1" key="1">
    <citation type="submission" date="2015-11" db="EMBL/GenBank/DDBJ databases">
        <title>De novo transcriptome assembly of four potential Pierce s Disease insect vectors from Arizona vineyards.</title>
        <authorList>
            <person name="Tassone E.E."/>
        </authorList>
    </citation>
    <scope>NUCLEOTIDE SEQUENCE</scope>
</reference>
<gene>
    <name evidence="1" type="ORF">g.29305</name>
</gene>
<accession>A0A1B6JP02</accession>
<proteinExistence type="predicted"/>
<organism evidence="1">
    <name type="scientific">Homalodisca liturata</name>
    <dbReference type="NCBI Taxonomy" id="320908"/>
    <lineage>
        <taxon>Eukaryota</taxon>
        <taxon>Metazoa</taxon>
        <taxon>Ecdysozoa</taxon>
        <taxon>Arthropoda</taxon>
        <taxon>Hexapoda</taxon>
        <taxon>Insecta</taxon>
        <taxon>Pterygota</taxon>
        <taxon>Neoptera</taxon>
        <taxon>Paraneoptera</taxon>
        <taxon>Hemiptera</taxon>
        <taxon>Auchenorrhyncha</taxon>
        <taxon>Membracoidea</taxon>
        <taxon>Cicadellidae</taxon>
        <taxon>Cicadellinae</taxon>
        <taxon>Proconiini</taxon>
        <taxon>Homalodisca</taxon>
    </lineage>
</organism>
<protein>
    <recommendedName>
        <fullName evidence="2">Reverse transcriptase domain-containing protein</fullName>
    </recommendedName>
</protein>